<keyword evidence="3" id="KW-1185">Reference proteome</keyword>
<gene>
    <name evidence="2" type="ORF">DPMN_056127</name>
</gene>
<feature type="region of interest" description="Disordered" evidence="1">
    <location>
        <begin position="68"/>
        <end position="93"/>
    </location>
</feature>
<dbReference type="AlphaFoldDB" id="A0A9D4CTV7"/>
<reference evidence="2" key="2">
    <citation type="submission" date="2020-11" db="EMBL/GenBank/DDBJ databases">
        <authorList>
            <person name="McCartney M.A."/>
            <person name="Auch B."/>
            <person name="Kono T."/>
            <person name="Mallez S."/>
            <person name="Becker A."/>
            <person name="Gohl D.M."/>
            <person name="Silverstein K.A.T."/>
            <person name="Koren S."/>
            <person name="Bechman K.B."/>
            <person name="Herman A."/>
            <person name="Abrahante J.E."/>
            <person name="Garbe J."/>
        </authorList>
    </citation>
    <scope>NUCLEOTIDE SEQUENCE</scope>
    <source>
        <strain evidence="2">Duluth1</strain>
        <tissue evidence="2">Whole animal</tissue>
    </source>
</reference>
<sequence>MHEMHRFNQCPQQKMRVAVTREYGITPIISNWSPRLTMYHASLCWHPVAVIVWRSLSAKKDTQHDAYGGRLTADRRRRAGYDNTSGFLRKQPS</sequence>
<organism evidence="2 3">
    <name type="scientific">Dreissena polymorpha</name>
    <name type="common">Zebra mussel</name>
    <name type="synonym">Mytilus polymorpha</name>
    <dbReference type="NCBI Taxonomy" id="45954"/>
    <lineage>
        <taxon>Eukaryota</taxon>
        <taxon>Metazoa</taxon>
        <taxon>Spiralia</taxon>
        <taxon>Lophotrochozoa</taxon>
        <taxon>Mollusca</taxon>
        <taxon>Bivalvia</taxon>
        <taxon>Autobranchia</taxon>
        <taxon>Heteroconchia</taxon>
        <taxon>Euheterodonta</taxon>
        <taxon>Imparidentia</taxon>
        <taxon>Neoheterodontei</taxon>
        <taxon>Myida</taxon>
        <taxon>Dreissenoidea</taxon>
        <taxon>Dreissenidae</taxon>
        <taxon>Dreissena</taxon>
    </lineage>
</organism>
<evidence type="ECO:0000313" key="3">
    <source>
        <dbReference type="Proteomes" id="UP000828390"/>
    </source>
</evidence>
<protein>
    <submittedName>
        <fullName evidence="2">Uncharacterized protein</fullName>
    </submittedName>
</protein>
<evidence type="ECO:0000256" key="1">
    <source>
        <dbReference type="SAM" id="MobiDB-lite"/>
    </source>
</evidence>
<proteinExistence type="predicted"/>
<accession>A0A9D4CTV7</accession>
<reference evidence="2" key="1">
    <citation type="journal article" date="2019" name="bioRxiv">
        <title>The Genome of the Zebra Mussel, Dreissena polymorpha: A Resource for Invasive Species Research.</title>
        <authorList>
            <person name="McCartney M.A."/>
            <person name="Auch B."/>
            <person name="Kono T."/>
            <person name="Mallez S."/>
            <person name="Zhang Y."/>
            <person name="Obille A."/>
            <person name="Becker A."/>
            <person name="Abrahante J.E."/>
            <person name="Garbe J."/>
            <person name="Badalamenti J.P."/>
            <person name="Herman A."/>
            <person name="Mangelson H."/>
            <person name="Liachko I."/>
            <person name="Sullivan S."/>
            <person name="Sone E.D."/>
            <person name="Koren S."/>
            <person name="Silverstein K.A.T."/>
            <person name="Beckman K.B."/>
            <person name="Gohl D.M."/>
        </authorList>
    </citation>
    <scope>NUCLEOTIDE SEQUENCE</scope>
    <source>
        <strain evidence="2">Duluth1</strain>
        <tissue evidence="2">Whole animal</tissue>
    </source>
</reference>
<name>A0A9D4CTV7_DREPO</name>
<comment type="caution">
    <text evidence="2">The sequence shown here is derived from an EMBL/GenBank/DDBJ whole genome shotgun (WGS) entry which is preliminary data.</text>
</comment>
<dbReference type="Proteomes" id="UP000828390">
    <property type="component" value="Unassembled WGS sequence"/>
</dbReference>
<evidence type="ECO:0000313" key="2">
    <source>
        <dbReference type="EMBL" id="KAH3730146.1"/>
    </source>
</evidence>
<dbReference type="EMBL" id="JAIWYP010000012">
    <property type="protein sequence ID" value="KAH3730146.1"/>
    <property type="molecule type" value="Genomic_DNA"/>
</dbReference>